<dbReference type="Pfam" id="PF00705">
    <property type="entry name" value="PCNA_N"/>
    <property type="match status" value="1"/>
</dbReference>
<comment type="function">
    <text evidence="3">Sliding clamp subunit that acts as a moving platform for DNA processing. Responsible for tethering the catalytic subunit of DNA polymerase and other proteins to DNA during high-speed replication.</text>
</comment>
<dbReference type="GO" id="GO:0030337">
    <property type="term" value="F:DNA polymerase processivity factor activity"/>
    <property type="evidence" value="ECO:0007669"/>
    <property type="project" value="UniProtKB-UniRule"/>
</dbReference>
<dbReference type="GO" id="GO:0003677">
    <property type="term" value="F:DNA binding"/>
    <property type="evidence" value="ECO:0007669"/>
    <property type="project" value="UniProtKB-UniRule"/>
</dbReference>
<dbReference type="Gene3D" id="3.70.10.10">
    <property type="match status" value="1"/>
</dbReference>
<dbReference type="AlphaFoldDB" id="M0BL26"/>
<dbReference type="RefSeq" id="WP_007699925.1">
    <property type="nucleotide sequence ID" value="NZ_AOIQ01000012.1"/>
</dbReference>
<dbReference type="InterPro" id="IPR022648">
    <property type="entry name" value="Pr_cel_nuc_antig_N"/>
</dbReference>
<keyword evidence="1 3" id="KW-0235">DNA replication</keyword>
<dbReference type="CDD" id="cd00577">
    <property type="entry name" value="PCNA"/>
    <property type="match status" value="1"/>
</dbReference>
<organism evidence="5 6">
    <name type="scientific">Halovivax asiaticus JCM 14624</name>
    <dbReference type="NCBI Taxonomy" id="1227490"/>
    <lineage>
        <taxon>Archaea</taxon>
        <taxon>Methanobacteriati</taxon>
        <taxon>Methanobacteriota</taxon>
        <taxon>Stenosarchaea group</taxon>
        <taxon>Halobacteria</taxon>
        <taxon>Halobacteriales</taxon>
        <taxon>Natrialbaceae</taxon>
        <taxon>Halovivax</taxon>
    </lineage>
</organism>
<comment type="similarity">
    <text evidence="3">Belongs to the PCNA family.</text>
</comment>
<dbReference type="PANTHER" id="PTHR11352:SF0">
    <property type="entry name" value="PROLIFERATING CELL NUCLEAR ANTIGEN"/>
    <property type="match status" value="1"/>
</dbReference>
<dbReference type="InterPro" id="IPR046938">
    <property type="entry name" value="DNA_clamp_sf"/>
</dbReference>
<sequence>MTNVNDAGSAVSGAGSNGERNLSNATIVARVDAGTLSTVIDALSALVTECRLEFDDDGLSVIATDPAVVASVNVDLAAGAFETYDGANGTFGLDVERLGTIVGLADRDRPVTLAVDAGTRHLRVGIGELRYEMGLLDPETIRSPPDPTELRFEYGGGAVLPSATVDRFVGATDLVANHLSIALADEALRIEADGDVDSVSLEFEATDLQAFTPGEARSLYSLEYLRDMSRAIPGDAAVDLRIGTETPISLGFEIADGEGSVEYVLSPRIARK</sequence>
<dbReference type="HAMAP" id="MF_00317">
    <property type="entry name" value="DNApol_clamp_arch"/>
    <property type="match status" value="1"/>
</dbReference>
<keyword evidence="2 3" id="KW-0238">DNA-binding</keyword>
<evidence type="ECO:0000259" key="4">
    <source>
        <dbReference type="Pfam" id="PF00705"/>
    </source>
</evidence>
<comment type="subunit">
    <text evidence="3">Homotrimer. The subunits circularize to form a toroid; DNA passes through its center. Replication factor C (RFC) is required to load the toroid on the DNA.</text>
</comment>
<evidence type="ECO:0000256" key="3">
    <source>
        <dbReference type="HAMAP-Rule" id="MF_00317"/>
    </source>
</evidence>
<name>M0BL26_9EURY</name>
<dbReference type="EMBL" id="AOIQ01000012">
    <property type="protein sequence ID" value="ELZ11586.1"/>
    <property type="molecule type" value="Genomic_DNA"/>
</dbReference>
<dbReference type="PANTHER" id="PTHR11352">
    <property type="entry name" value="PROLIFERATING CELL NUCLEAR ANTIGEN"/>
    <property type="match status" value="1"/>
</dbReference>
<reference evidence="5 6" key="1">
    <citation type="journal article" date="2014" name="PLoS Genet.">
        <title>Phylogenetically driven sequencing of extremely halophilic archaea reveals strategies for static and dynamic osmo-response.</title>
        <authorList>
            <person name="Becker E.A."/>
            <person name="Seitzer P.M."/>
            <person name="Tritt A."/>
            <person name="Larsen D."/>
            <person name="Krusor M."/>
            <person name="Yao A.I."/>
            <person name="Wu D."/>
            <person name="Madern D."/>
            <person name="Eisen J.A."/>
            <person name="Darling A.E."/>
            <person name="Facciotti M.T."/>
        </authorList>
    </citation>
    <scope>NUCLEOTIDE SEQUENCE [LARGE SCALE GENOMIC DNA]</scope>
    <source>
        <strain evidence="5 6">JCM 14624</strain>
    </source>
</reference>
<proteinExistence type="inferred from homology"/>
<keyword evidence="6" id="KW-1185">Reference proteome</keyword>
<accession>M0BL26</accession>
<evidence type="ECO:0000256" key="2">
    <source>
        <dbReference type="ARBA" id="ARBA00023125"/>
    </source>
</evidence>
<evidence type="ECO:0000313" key="6">
    <source>
        <dbReference type="Proteomes" id="UP000011560"/>
    </source>
</evidence>
<dbReference type="NCBIfam" id="NF002222">
    <property type="entry name" value="PRK01115.1-5"/>
    <property type="match status" value="1"/>
</dbReference>
<comment type="caution">
    <text evidence="5">The sequence shown here is derived from an EMBL/GenBank/DDBJ whole genome shotgun (WGS) entry which is preliminary data.</text>
</comment>
<dbReference type="Proteomes" id="UP000011560">
    <property type="component" value="Unassembled WGS sequence"/>
</dbReference>
<dbReference type="SUPFAM" id="SSF55979">
    <property type="entry name" value="DNA clamp"/>
    <property type="match status" value="1"/>
</dbReference>
<gene>
    <name evidence="3" type="primary">pcn</name>
    <name evidence="5" type="ORF">C479_06976</name>
</gene>
<protein>
    <recommendedName>
        <fullName evidence="3">DNA polymerase sliding clamp</fullName>
    </recommendedName>
    <alternativeName>
        <fullName evidence="3">Proliferating cell nuclear antigen homolog</fullName>
        <shortName evidence="3">PCNA</shortName>
    </alternativeName>
</protein>
<evidence type="ECO:0000313" key="5">
    <source>
        <dbReference type="EMBL" id="ELZ11586.1"/>
    </source>
</evidence>
<feature type="domain" description="Proliferating cell nuclear antigen PCNA N-terminal" evidence="4">
    <location>
        <begin position="32"/>
        <end position="118"/>
    </location>
</feature>
<dbReference type="STRING" id="1227490.C479_06976"/>
<dbReference type="InterPro" id="IPR000730">
    <property type="entry name" value="Pr_cel_nuc_antig"/>
</dbReference>
<dbReference type="GO" id="GO:0006272">
    <property type="term" value="P:leading strand elongation"/>
    <property type="evidence" value="ECO:0007669"/>
    <property type="project" value="TreeGrafter"/>
</dbReference>
<evidence type="ECO:0000256" key="1">
    <source>
        <dbReference type="ARBA" id="ARBA00022705"/>
    </source>
</evidence>
<dbReference type="GO" id="GO:0006275">
    <property type="term" value="P:regulation of DNA replication"/>
    <property type="evidence" value="ECO:0007669"/>
    <property type="project" value="UniProtKB-UniRule"/>
</dbReference>